<dbReference type="Pfam" id="PF01041">
    <property type="entry name" value="DegT_DnrJ_EryC1"/>
    <property type="match status" value="1"/>
</dbReference>
<evidence type="ECO:0000256" key="9">
    <source>
        <dbReference type="ARBA" id="ARBA00074221"/>
    </source>
</evidence>
<proteinExistence type="inferred from homology"/>
<dbReference type="GO" id="GO:0000271">
    <property type="term" value="P:polysaccharide biosynthetic process"/>
    <property type="evidence" value="ECO:0007669"/>
    <property type="project" value="TreeGrafter"/>
</dbReference>
<dbReference type="EMBL" id="LPUR01000001">
    <property type="protein sequence ID" value="KXH85989.1"/>
    <property type="molecule type" value="Genomic_DNA"/>
</dbReference>
<keyword evidence="3 13" id="KW-0032">Aminotransferase</keyword>
<accession>A0A135WM97</accession>
<evidence type="ECO:0000256" key="5">
    <source>
        <dbReference type="ARBA" id="ARBA00022898"/>
    </source>
</evidence>
<dbReference type="EC" id="2.6.1.102" evidence="8"/>
<evidence type="ECO:0000256" key="6">
    <source>
        <dbReference type="ARBA" id="ARBA00037999"/>
    </source>
</evidence>
<feature type="modified residue" description="N6-(pyridoxal phosphate)lysine" evidence="11">
    <location>
        <position position="191"/>
    </location>
</feature>
<sequence>MKLKVWLSSPHMGGNELKYINEAFDANWIAPLGPNVDGFEQDIEKFLSGRVKVAALSSGTAALHLALIECNVGHGDEVICQSMTFSASANPIAYQGATPVFIDSEKDTWNMCPDALQEAIIDRMAKGKKPKAIIVVHLYGMPAKMDEILSIAAEYDIPVIEDSAESLGSKYKGKACGTFGRFGILSFNGNKIITTSGGGALVCHSQEDKEKAVFLSTQARDNAPHYQHSHIGYNYRMSNISAGIGRGQMEVLADRVEGRRKMHDFYAEICKDMEGVELFSEPDSDFYSNHWLSVITIDETKALKTREDLRLAFLEEDIESRPIWKPMHLQPVFEDAPYYGGKVAETLFGNSLCLPSGTNLSDEDRERIAKVMIEVLSDKKEYSVSR</sequence>
<dbReference type="CDD" id="cd00616">
    <property type="entry name" value="AHBA_syn"/>
    <property type="match status" value="1"/>
</dbReference>
<dbReference type="PANTHER" id="PTHR30244">
    <property type="entry name" value="TRANSAMINASE"/>
    <property type="match status" value="1"/>
</dbReference>
<dbReference type="InterPro" id="IPR015422">
    <property type="entry name" value="PyrdxlP-dep_Trfase_small"/>
</dbReference>
<name>A0A135WM97_9FLAO</name>
<evidence type="ECO:0000256" key="11">
    <source>
        <dbReference type="PIRSR" id="PIRSR000390-2"/>
    </source>
</evidence>
<evidence type="ECO:0000313" key="13">
    <source>
        <dbReference type="EMBL" id="KXH85989.1"/>
    </source>
</evidence>
<evidence type="ECO:0000256" key="7">
    <source>
        <dbReference type="ARBA" id="ARBA00051587"/>
    </source>
</evidence>
<dbReference type="Gene3D" id="3.90.1150.10">
    <property type="entry name" value="Aspartate Aminotransferase, domain 1"/>
    <property type="match status" value="1"/>
</dbReference>
<comment type="catalytic activity">
    <reaction evidence="7">
        <text>GDP-alpha-D-perosamine + 2-oxoglutarate = GDP-4-dehydro-alpha-D-rhamnose + L-glutamate</text>
        <dbReference type="Rhea" id="RHEA:36779"/>
        <dbReference type="ChEBI" id="CHEBI:16810"/>
        <dbReference type="ChEBI" id="CHEBI:29985"/>
        <dbReference type="ChEBI" id="CHEBI:57964"/>
        <dbReference type="ChEBI" id="CHEBI:73996"/>
        <dbReference type="EC" id="2.6.1.102"/>
    </reaction>
</comment>
<dbReference type="Proteomes" id="UP000070513">
    <property type="component" value="Unassembled WGS sequence"/>
</dbReference>
<evidence type="ECO:0000313" key="14">
    <source>
        <dbReference type="Proteomes" id="UP000070513"/>
    </source>
</evidence>
<reference evidence="14" key="1">
    <citation type="submission" date="2015-12" db="EMBL/GenBank/DDBJ databases">
        <title>Genome sequence of a biocontrol rhizobacterium Chryseobacterium kwangjuense strain KJ1R5 isolated from pepper (Capsicum annuum L.).</title>
        <authorList>
            <person name="Jeong J.-J."/>
            <person name="Park H."/>
            <person name="Mannaa M."/>
            <person name="Sang M.K."/>
            <person name="Choi I.-G."/>
            <person name="Kim K.D."/>
        </authorList>
    </citation>
    <scope>NUCLEOTIDE SEQUENCE [LARGE SCALE GENOMIC DNA]</scope>
    <source>
        <strain evidence="14">KJ1R5</strain>
    </source>
</reference>
<dbReference type="AlphaFoldDB" id="A0A135WM97"/>
<dbReference type="OrthoDB" id="9810913at2"/>
<reference evidence="13 14" key="2">
    <citation type="journal article" date="2016" name="Genome Announc.">
        <title>Draft Genome Sequence of a Biocontrol Rhizobacterium, Chryseobacterium kwangjuense Strain KJ1R5, Isolated from Pepper (Capsicum annuum).</title>
        <authorList>
            <person name="Jeong J.J."/>
            <person name="Park H."/>
            <person name="Park B.H."/>
            <person name="Mannaa M."/>
            <person name="Sang M.K."/>
            <person name="Choi I.G."/>
            <person name="Kim K.D."/>
        </authorList>
    </citation>
    <scope>NUCLEOTIDE SEQUENCE [LARGE SCALE GENOMIC DNA]</scope>
    <source>
        <strain evidence="13 14">KJ1R5</strain>
    </source>
</reference>
<comment type="cofactor">
    <cofactor evidence="1">
        <name>pyridoxal 5'-phosphate</name>
        <dbReference type="ChEBI" id="CHEBI:597326"/>
    </cofactor>
</comment>
<evidence type="ECO:0000256" key="4">
    <source>
        <dbReference type="ARBA" id="ARBA00022679"/>
    </source>
</evidence>
<dbReference type="Gene3D" id="3.40.640.10">
    <property type="entry name" value="Type I PLP-dependent aspartate aminotransferase-like (Major domain)"/>
    <property type="match status" value="1"/>
</dbReference>
<evidence type="ECO:0000256" key="1">
    <source>
        <dbReference type="ARBA" id="ARBA00001933"/>
    </source>
</evidence>
<evidence type="ECO:0000256" key="3">
    <source>
        <dbReference type="ARBA" id="ARBA00022576"/>
    </source>
</evidence>
<protein>
    <recommendedName>
        <fullName evidence="9">GDP-perosamine synthase</fullName>
        <ecNumber evidence="8">2.6.1.102</ecNumber>
    </recommendedName>
</protein>
<gene>
    <name evidence="13" type="ORF">AU378_02590</name>
</gene>
<comment type="similarity">
    <text evidence="6 12">Belongs to the DegT/DnrJ/EryC1 family.</text>
</comment>
<evidence type="ECO:0000256" key="8">
    <source>
        <dbReference type="ARBA" id="ARBA00066317"/>
    </source>
</evidence>
<dbReference type="GO" id="GO:0030170">
    <property type="term" value="F:pyridoxal phosphate binding"/>
    <property type="evidence" value="ECO:0007669"/>
    <property type="project" value="TreeGrafter"/>
</dbReference>
<dbReference type="InterPro" id="IPR000653">
    <property type="entry name" value="DegT/StrS_aminotransferase"/>
</dbReference>
<dbReference type="FunFam" id="3.40.640.10:FF:000090">
    <property type="entry name" value="Pyridoxal phosphate-dependent aminotransferase"/>
    <property type="match status" value="1"/>
</dbReference>
<dbReference type="InterPro" id="IPR015421">
    <property type="entry name" value="PyrdxlP-dep_Trfase_major"/>
</dbReference>
<dbReference type="InterPro" id="IPR015424">
    <property type="entry name" value="PyrdxlP-dep_Trfase"/>
</dbReference>
<keyword evidence="5 11" id="KW-0663">Pyridoxal phosphate</keyword>
<dbReference type="PANTHER" id="PTHR30244:SF34">
    <property type="entry name" value="DTDP-4-AMINO-4,6-DIDEOXYGALACTOSE TRANSAMINASE"/>
    <property type="match status" value="1"/>
</dbReference>
<feature type="active site" description="Proton acceptor" evidence="10">
    <location>
        <position position="191"/>
    </location>
</feature>
<dbReference type="SUPFAM" id="SSF53383">
    <property type="entry name" value="PLP-dependent transferases"/>
    <property type="match status" value="1"/>
</dbReference>
<comment type="pathway">
    <text evidence="2">Bacterial outer membrane biogenesis; LPS O-antigen biosynthesis.</text>
</comment>
<keyword evidence="4 13" id="KW-0808">Transferase</keyword>
<evidence type="ECO:0000256" key="12">
    <source>
        <dbReference type="RuleBase" id="RU004508"/>
    </source>
</evidence>
<dbReference type="PIRSF" id="PIRSF000390">
    <property type="entry name" value="PLP_StrS"/>
    <property type="match status" value="1"/>
</dbReference>
<evidence type="ECO:0000256" key="10">
    <source>
        <dbReference type="PIRSR" id="PIRSR000390-1"/>
    </source>
</evidence>
<dbReference type="GO" id="GO:0102933">
    <property type="term" value="F:GDP-4-dehydro-6-deoxy-D-mannose-4-aminotransferase activity"/>
    <property type="evidence" value="ECO:0007669"/>
    <property type="project" value="UniProtKB-EC"/>
</dbReference>
<dbReference type="RefSeq" id="WP_062650353.1">
    <property type="nucleotide sequence ID" value="NZ_LPUR01000001.1"/>
</dbReference>
<organism evidence="13 14">
    <name type="scientific">Chryseobacterium kwangjuense</name>
    <dbReference type="NCBI Taxonomy" id="267125"/>
    <lineage>
        <taxon>Bacteria</taxon>
        <taxon>Pseudomonadati</taxon>
        <taxon>Bacteroidota</taxon>
        <taxon>Flavobacteriia</taxon>
        <taxon>Flavobacteriales</taxon>
        <taxon>Weeksellaceae</taxon>
        <taxon>Chryseobacterium group</taxon>
        <taxon>Chryseobacterium</taxon>
    </lineage>
</organism>
<comment type="caution">
    <text evidence="13">The sequence shown here is derived from an EMBL/GenBank/DDBJ whole genome shotgun (WGS) entry which is preliminary data.</text>
</comment>
<evidence type="ECO:0000256" key="2">
    <source>
        <dbReference type="ARBA" id="ARBA00005125"/>
    </source>
</evidence>